<dbReference type="EMBL" id="LWAE01000002">
    <property type="protein sequence ID" value="KZL92528.1"/>
    <property type="molecule type" value="Genomic_DNA"/>
</dbReference>
<protein>
    <recommendedName>
        <fullName evidence="3">Spore coat protein</fullName>
    </recommendedName>
</protein>
<sequence>MNQHGMAPHESIELHELLTFKNVCLTKALTMSLLASDDELKSILKQDAASTQQHIEELRGFIEQSDMNGISNSDNKQQ</sequence>
<organism evidence="1 2">
    <name type="scientific">Clostridium magnum DSM 2767</name>
    <dbReference type="NCBI Taxonomy" id="1121326"/>
    <lineage>
        <taxon>Bacteria</taxon>
        <taxon>Bacillati</taxon>
        <taxon>Bacillota</taxon>
        <taxon>Clostridia</taxon>
        <taxon>Eubacteriales</taxon>
        <taxon>Clostridiaceae</taxon>
        <taxon>Clostridium</taxon>
    </lineage>
</organism>
<dbReference type="PATRIC" id="fig|1121326.3.peg.2339"/>
<comment type="caution">
    <text evidence="1">The sequence shown here is derived from an EMBL/GenBank/DDBJ whole genome shotgun (WGS) entry which is preliminary data.</text>
</comment>
<keyword evidence="2" id="KW-1185">Reference proteome</keyword>
<accession>A0A161WZE9</accession>
<dbReference type="RefSeq" id="WP_066622064.1">
    <property type="nucleotide sequence ID" value="NZ_FQXL01000036.1"/>
</dbReference>
<evidence type="ECO:0000313" key="2">
    <source>
        <dbReference type="Proteomes" id="UP000076603"/>
    </source>
</evidence>
<evidence type="ECO:0000313" key="1">
    <source>
        <dbReference type="EMBL" id="KZL92528.1"/>
    </source>
</evidence>
<dbReference type="AlphaFoldDB" id="A0A161WZE9"/>
<gene>
    <name evidence="1" type="ORF">CLMAG_23420</name>
</gene>
<dbReference type="STRING" id="1121326.CLMAG_23420"/>
<evidence type="ECO:0008006" key="3">
    <source>
        <dbReference type="Google" id="ProtNLM"/>
    </source>
</evidence>
<dbReference type="OrthoDB" id="1913674at2"/>
<reference evidence="1 2" key="1">
    <citation type="submission" date="2016-04" db="EMBL/GenBank/DDBJ databases">
        <title>Genome sequence of Clostridium magnum DSM 2767.</title>
        <authorList>
            <person name="Poehlein A."/>
            <person name="Uhlig R."/>
            <person name="Fischer R."/>
            <person name="Bahl H."/>
            <person name="Daniel R."/>
        </authorList>
    </citation>
    <scope>NUCLEOTIDE SEQUENCE [LARGE SCALE GENOMIC DNA]</scope>
    <source>
        <strain evidence="1 2">DSM 2767</strain>
    </source>
</reference>
<name>A0A161WZE9_9CLOT</name>
<dbReference type="Proteomes" id="UP000076603">
    <property type="component" value="Unassembled WGS sequence"/>
</dbReference>
<proteinExistence type="predicted"/>